<dbReference type="PANTHER" id="PTHR43731">
    <property type="entry name" value="RHOMBOID PROTEASE"/>
    <property type="match status" value="1"/>
</dbReference>
<evidence type="ECO:0000256" key="4">
    <source>
        <dbReference type="ARBA" id="ARBA00022801"/>
    </source>
</evidence>
<evidence type="ECO:0000313" key="9">
    <source>
        <dbReference type="EMBL" id="GAA4382501.1"/>
    </source>
</evidence>
<keyword evidence="10" id="KW-1185">Reference proteome</keyword>
<keyword evidence="3 7" id="KW-0812">Transmembrane</keyword>
<gene>
    <name evidence="9" type="ORF">GCM10023147_00260</name>
</gene>
<evidence type="ECO:0000259" key="8">
    <source>
        <dbReference type="Pfam" id="PF01694"/>
    </source>
</evidence>
<feature type="transmembrane region" description="Helical" evidence="7">
    <location>
        <begin position="154"/>
        <end position="174"/>
    </location>
</feature>
<keyword evidence="6 7" id="KW-0472">Membrane</keyword>
<dbReference type="EMBL" id="BAABFR010000001">
    <property type="protein sequence ID" value="GAA4382501.1"/>
    <property type="molecule type" value="Genomic_DNA"/>
</dbReference>
<evidence type="ECO:0000256" key="3">
    <source>
        <dbReference type="ARBA" id="ARBA00022692"/>
    </source>
</evidence>
<dbReference type="PANTHER" id="PTHR43731:SF14">
    <property type="entry name" value="PRESENILIN-ASSOCIATED RHOMBOID-LIKE PROTEIN, MITOCHONDRIAL"/>
    <property type="match status" value="1"/>
</dbReference>
<feature type="transmembrane region" description="Helical" evidence="7">
    <location>
        <begin position="14"/>
        <end position="34"/>
    </location>
</feature>
<comment type="caution">
    <text evidence="9">The sequence shown here is derived from an EMBL/GenBank/DDBJ whole genome shotgun (WGS) entry which is preliminary data.</text>
</comment>
<keyword evidence="5 7" id="KW-1133">Transmembrane helix</keyword>
<accession>A0ABP8J028</accession>
<keyword evidence="4" id="KW-0378">Hydrolase</keyword>
<comment type="similarity">
    <text evidence="2">Belongs to the peptidase S54 family.</text>
</comment>
<evidence type="ECO:0000256" key="6">
    <source>
        <dbReference type="ARBA" id="ARBA00023136"/>
    </source>
</evidence>
<feature type="transmembrane region" description="Helical" evidence="7">
    <location>
        <begin position="180"/>
        <end position="198"/>
    </location>
</feature>
<evidence type="ECO:0000256" key="1">
    <source>
        <dbReference type="ARBA" id="ARBA00004141"/>
    </source>
</evidence>
<protein>
    <recommendedName>
        <fullName evidence="8">Peptidase S54 rhomboid domain-containing protein</fullName>
    </recommendedName>
</protein>
<feature type="domain" description="Peptidase S54 rhomboid" evidence="8">
    <location>
        <begin position="61"/>
        <end position="190"/>
    </location>
</feature>
<dbReference type="InterPro" id="IPR022764">
    <property type="entry name" value="Peptidase_S54_rhomboid_dom"/>
</dbReference>
<dbReference type="InterPro" id="IPR050925">
    <property type="entry name" value="Rhomboid_protease_S54"/>
</dbReference>
<evidence type="ECO:0000313" key="10">
    <source>
        <dbReference type="Proteomes" id="UP001500635"/>
    </source>
</evidence>
<sequence length="243" mass="25419">MIAPLQTRRRWRPAVTFGLIAANVLAYAWTAAIAHSVVDNQDSATFLKLCLSFPATAAGWWWTTMTSGFLHFGPVHLLVNMYSLYVLGATVEAGLGRARYLAVYAISLLGGSAAVLWWAIEAGGVTAGASGAIFGVMGAELVMVLAMRLNPANILIVIVANVVVSMAVPGVSLYAHLGGLVTGVVVAAGFVYGPRLLRGQARTARSAARIGWAVTVAAAAVIVVAVVVRFEDLHGVRIYTLGG</sequence>
<organism evidence="9 10">
    <name type="scientific">Tsukamurella soli</name>
    <dbReference type="NCBI Taxonomy" id="644556"/>
    <lineage>
        <taxon>Bacteria</taxon>
        <taxon>Bacillati</taxon>
        <taxon>Actinomycetota</taxon>
        <taxon>Actinomycetes</taxon>
        <taxon>Mycobacteriales</taxon>
        <taxon>Tsukamurellaceae</taxon>
        <taxon>Tsukamurella</taxon>
    </lineage>
</organism>
<feature type="transmembrane region" description="Helical" evidence="7">
    <location>
        <begin position="100"/>
        <end position="120"/>
    </location>
</feature>
<dbReference type="Pfam" id="PF01694">
    <property type="entry name" value="Rhomboid"/>
    <property type="match status" value="1"/>
</dbReference>
<dbReference type="InterPro" id="IPR035952">
    <property type="entry name" value="Rhomboid-like_sf"/>
</dbReference>
<feature type="transmembrane region" description="Helical" evidence="7">
    <location>
        <begin position="69"/>
        <end position="88"/>
    </location>
</feature>
<name>A0ABP8J028_9ACTN</name>
<dbReference type="Proteomes" id="UP001500635">
    <property type="component" value="Unassembled WGS sequence"/>
</dbReference>
<feature type="transmembrane region" description="Helical" evidence="7">
    <location>
        <begin position="126"/>
        <end position="147"/>
    </location>
</feature>
<comment type="subcellular location">
    <subcellularLocation>
        <location evidence="1">Membrane</location>
        <topology evidence="1">Multi-pass membrane protein</topology>
    </subcellularLocation>
</comment>
<feature type="transmembrane region" description="Helical" evidence="7">
    <location>
        <begin position="210"/>
        <end position="230"/>
    </location>
</feature>
<dbReference type="Gene3D" id="1.20.1540.10">
    <property type="entry name" value="Rhomboid-like"/>
    <property type="match status" value="1"/>
</dbReference>
<evidence type="ECO:0000256" key="7">
    <source>
        <dbReference type="SAM" id="Phobius"/>
    </source>
</evidence>
<evidence type="ECO:0000256" key="2">
    <source>
        <dbReference type="ARBA" id="ARBA00009045"/>
    </source>
</evidence>
<dbReference type="SUPFAM" id="SSF144091">
    <property type="entry name" value="Rhomboid-like"/>
    <property type="match status" value="1"/>
</dbReference>
<dbReference type="RefSeq" id="WP_344989163.1">
    <property type="nucleotide sequence ID" value="NZ_BAABFR010000001.1"/>
</dbReference>
<evidence type="ECO:0000256" key="5">
    <source>
        <dbReference type="ARBA" id="ARBA00022989"/>
    </source>
</evidence>
<reference evidence="10" key="1">
    <citation type="journal article" date="2019" name="Int. J. Syst. Evol. Microbiol.">
        <title>The Global Catalogue of Microorganisms (GCM) 10K type strain sequencing project: providing services to taxonomists for standard genome sequencing and annotation.</title>
        <authorList>
            <consortium name="The Broad Institute Genomics Platform"/>
            <consortium name="The Broad Institute Genome Sequencing Center for Infectious Disease"/>
            <person name="Wu L."/>
            <person name="Ma J."/>
        </authorList>
    </citation>
    <scope>NUCLEOTIDE SEQUENCE [LARGE SCALE GENOMIC DNA]</scope>
    <source>
        <strain evidence="10">JCM 17688</strain>
    </source>
</reference>
<proteinExistence type="inferred from homology"/>